<proteinExistence type="predicted"/>
<feature type="non-terminal residue" evidence="1">
    <location>
        <position position="70"/>
    </location>
</feature>
<dbReference type="AlphaFoldDB" id="A0A0V0GGD0"/>
<name>A0A0V0GGD0_SOLCH</name>
<organism evidence="1">
    <name type="scientific">Solanum chacoense</name>
    <name type="common">Chaco potato</name>
    <dbReference type="NCBI Taxonomy" id="4108"/>
    <lineage>
        <taxon>Eukaryota</taxon>
        <taxon>Viridiplantae</taxon>
        <taxon>Streptophyta</taxon>
        <taxon>Embryophyta</taxon>
        <taxon>Tracheophyta</taxon>
        <taxon>Spermatophyta</taxon>
        <taxon>Magnoliopsida</taxon>
        <taxon>eudicotyledons</taxon>
        <taxon>Gunneridae</taxon>
        <taxon>Pentapetalae</taxon>
        <taxon>asterids</taxon>
        <taxon>lamiids</taxon>
        <taxon>Solanales</taxon>
        <taxon>Solanaceae</taxon>
        <taxon>Solanoideae</taxon>
        <taxon>Solaneae</taxon>
        <taxon>Solanum</taxon>
    </lineage>
</organism>
<accession>A0A0V0GGD0</accession>
<reference evidence="1" key="1">
    <citation type="submission" date="2015-12" db="EMBL/GenBank/DDBJ databases">
        <title>Gene expression during late stages of embryo sac development: a critical building block for successful pollen-pistil interactions.</title>
        <authorList>
            <person name="Liu Y."/>
            <person name="Joly V."/>
            <person name="Sabar M."/>
            <person name="Matton D.P."/>
        </authorList>
    </citation>
    <scope>NUCLEOTIDE SEQUENCE</scope>
</reference>
<dbReference type="EMBL" id="GEDG01040201">
    <property type="protein sequence ID" value="JAP06823.1"/>
    <property type="molecule type" value="Transcribed_RNA"/>
</dbReference>
<evidence type="ECO:0000313" key="1">
    <source>
        <dbReference type="EMBL" id="JAP06823.1"/>
    </source>
</evidence>
<sequence>MITLIRQLCKRKKKTVFGLRIIEEIEIPPILFSFHMSREMRETYVVQTLQNCCRTRVRFSKNEQLLEDST</sequence>
<protein>
    <submittedName>
        <fullName evidence="1">Putative ovule protein</fullName>
    </submittedName>
</protein>